<dbReference type="EMBL" id="KI536978">
    <property type="protein sequence ID" value="ESR37203.1"/>
    <property type="molecule type" value="Genomic_DNA"/>
</dbReference>
<name>V4RRQ5_CITCL</name>
<evidence type="ECO:0000313" key="2">
    <source>
        <dbReference type="Proteomes" id="UP000030687"/>
    </source>
</evidence>
<reference evidence="1 2" key="1">
    <citation type="submission" date="2013-10" db="EMBL/GenBank/DDBJ databases">
        <authorList>
            <consortium name="International Citrus Genome Consortium"/>
            <person name="Jenkins J."/>
            <person name="Schmutz J."/>
            <person name="Prochnik S."/>
            <person name="Rokhsar D."/>
            <person name="Gmitter F."/>
            <person name="Ollitrault P."/>
            <person name="Machado M."/>
            <person name="Talon M."/>
            <person name="Wincker P."/>
            <person name="Jaillon O."/>
            <person name="Morgante M."/>
        </authorList>
    </citation>
    <scope>NUCLEOTIDE SEQUENCE</scope>
    <source>
        <strain evidence="2">cv. Clemenules</strain>
    </source>
</reference>
<keyword evidence="2" id="KW-1185">Reference proteome</keyword>
<accession>V4RRQ5</accession>
<evidence type="ECO:0000313" key="1">
    <source>
        <dbReference type="EMBL" id="ESR37203.1"/>
    </source>
</evidence>
<dbReference type="Gramene" id="ESR37203">
    <property type="protein sequence ID" value="ESR37203"/>
    <property type="gene ID" value="CICLE_v10029774mg"/>
</dbReference>
<protein>
    <submittedName>
        <fullName evidence="1">Uncharacterized protein</fullName>
    </submittedName>
</protein>
<dbReference type="AlphaFoldDB" id="V4RRQ5"/>
<dbReference type="InParanoid" id="V4RRQ5"/>
<gene>
    <name evidence="1" type="ORF">CICLE_v10029774mg</name>
</gene>
<dbReference type="Proteomes" id="UP000030687">
    <property type="component" value="Unassembled WGS sequence"/>
</dbReference>
<organism evidence="1 2">
    <name type="scientific">Citrus clementina</name>
    <name type="common">Clementine</name>
    <name type="synonym">Citrus deliciosa x Citrus sinensis</name>
    <dbReference type="NCBI Taxonomy" id="85681"/>
    <lineage>
        <taxon>Eukaryota</taxon>
        <taxon>Viridiplantae</taxon>
        <taxon>Streptophyta</taxon>
        <taxon>Embryophyta</taxon>
        <taxon>Tracheophyta</taxon>
        <taxon>Spermatophyta</taxon>
        <taxon>Magnoliopsida</taxon>
        <taxon>eudicotyledons</taxon>
        <taxon>Gunneridae</taxon>
        <taxon>Pentapetalae</taxon>
        <taxon>rosids</taxon>
        <taxon>malvids</taxon>
        <taxon>Sapindales</taxon>
        <taxon>Rutaceae</taxon>
        <taxon>Aurantioideae</taxon>
        <taxon>Citrus</taxon>
    </lineage>
</organism>
<dbReference type="KEGG" id="cic:CICLE_v10029774mg"/>
<proteinExistence type="predicted"/>
<sequence>MERELKDIGKVLVWPCRFCLLVLCPHKRTKRRERKRLNLATNWNLKQRVQISGSCSL</sequence>